<accession>A0ABY4WG40</accession>
<dbReference type="Proteomes" id="UP001056500">
    <property type="component" value="Chromosome"/>
</dbReference>
<dbReference type="RefSeq" id="WP_251872200.1">
    <property type="nucleotide sequence ID" value="NZ_CP098755.1"/>
</dbReference>
<gene>
    <name evidence="1" type="ORF">NDK47_23710</name>
</gene>
<name>A0ABY4WG40_9BACL</name>
<dbReference type="EMBL" id="CP098755">
    <property type="protein sequence ID" value="USG65093.1"/>
    <property type="molecule type" value="Genomic_DNA"/>
</dbReference>
<organism evidence="1 2">
    <name type="scientific">Brevibacillus ruminantium</name>
    <dbReference type="NCBI Taxonomy" id="2950604"/>
    <lineage>
        <taxon>Bacteria</taxon>
        <taxon>Bacillati</taxon>
        <taxon>Bacillota</taxon>
        <taxon>Bacilli</taxon>
        <taxon>Bacillales</taxon>
        <taxon>Paenibacillaceae</taxon>
        <taxon>Brevibacillus</taxon>
    </lineage>
</organism>
<protein>
    <recommendedName>
        <fullName evidence="3">Transposase</fullName>
    </recommendedName>
</protein>
<proteinExistence type="predicted"/>
<evidence type="ECO:0000313" key="2">
    <source>
        <dbReference type="Proteomes" id="UP001056500"/>
    </source>
</evidence>
<reference evidence="1" key="1">
    <citation type="submission" date="2022-06" db="EMBL/GenBank/DDBJ databases">
        <title>Genome sequencing of Brevibacillus sp. BB3-R1.</title>
        <authorList>
            <person name="Heo J."/>
            <person name="Lee D."/>
            <person name="Won M."/>
            <person name="Han B.-H."/>
            <person name="Hong S.-B."/>
            <person name="Kwon S.-W."/>
        </authorList>
    </citation>
    <scope>NUCLEOTIDE SEQUENCE</scope>
    <source>
        <strain evidence="1">BB3-R1</strain>
    </source>
</reference>
<evidence type="ECO:0000313" key="1">
    <source>
        <dbReference type="EMBL" id="USG65093.1"/>
    </source>
</evidence>
<keyword evidence="2" id="KW-1185">Reference proteome</keyword>
<evidence type="ECO:0008006" key="3">
    <source>
        <dbReference type="Google" id="ProtNLM"/>
    </source>
</evidence>
<sequence>MTQRGSCEEGRMSKKQHFWADIQRNLEKYKLYAQYGGLQCQNPECKRNDSFAFHSYYRGRKRYKCKCGATVNDFSQTLFHRCRHPEQWTDFMDLVVKGASLGQMSKQLGLSKVTLYRWRKKFVQLATDYYQEKLQGLIVAEEVEITSLERPKYVRNSEELVKGNKQIYLIVAKDRLDNFVFQINQNRSNLWDAFLSQVNDKSTIHSNVPLPPLPNNTVLKDVKFFGPSEGHKTVEKRDRNSPVSQFLRHFTNISLIYRGLPINDLIGFLSLFALQHKLKKITREQQGTLFRYTMLTNNMGAANKLLFN</sequence>